<reference evidence="1" key="1">
    <citation type="submission" date="2020-04" db="EMBL/GenBank/DDBJ databases">
        <authorList>
            <person name="Chiriac C."/>
            <person name="Salcher M."/>
            <person name="Ghai R."/>
            <person name="Kavagutti S V."/>
        </authorList>
    </citation>
    <scope>NUCLEOTIDE SEQUENCE</scope>
</reference>
<sequence>MTTSKLTELAQEKKSLGKITPQESLKWLMTKIQGLKSIKTIPDSIAREEFRHSNKFRMGQLYYFYYSPKGKDDLPYYDKFPCVLALEKYDDGFLGLNLHYLPLKYRVAFIGKLMQYASMTRDDEVKRIRITYDILVASKRFREFRPCIKRYLTSHIRSKILAVQPDEWQIAIALPIHQFKGAKPQEVWQDSLDEMKKKDQDED</sequence>
<organism evidence="1">
    <name type="scientific">uncultured Caudovirales phage</name>
    <dbReference type="NCBI Taxonomy" id="2100421"/>
    <lineage>
        <taxon>Viruses</taxon>
        <taxon>Duplodnaviria</taxon>
        <taxon>Heunggongvirae</taxon>
        <taxon>Uroviricota</taxon>
        <taxon>Caudoviricetes</taxon>
        <taxon>Peduoviridae</taxon>
        <taxon>Maltschvirus</taxon>
        <taxon>Maltschvirus maltsch</taxon>
    </lineage>
</organism>
<name>A0A6J5LFY3_9CAUD</name>
<proteinExistence type="predicted"/>
<protein>
    <submittedName>
        <fullName evidence="1">DNA end protector protein</fullName>
    </submittedName>
</protein>
<accession>A0A6J5LFY3</accession>
<evidence type="ECO:0000313" key="1">
    <source>
        <dbReference type="EMBL" id="CAB4133015.1"/>
    </source>
</evidence>
<gene>
    <name evidence="1" type="ORF">UFOVP250_23</name>
</gene>
<dbReference type="EMBL" id="LR796270">
    <property type="protein sequence ID" value="CAB4133015.1"/>
    <property type="molecule type" value="Genomic_DNA"/>
</dbReference>